<gene>
    <name evidence="1" type="ORF">MTY59_47140</name>
</gene>
<proteinExistence type="predicted"/>
<keyword evidence="2" id="KW-1185">Reference proteome</keyword>
<protein>
    <submittedName>
        <fullName evidence="1">Uncharacterized protein</fullName>
    </submittedName>
</protein>
<evidence type="ECO:0000313" key="1">
    <source>
        <dbReference type="EMBL" id="BCZ24859.1"/>
    </source>
</evidence>
<accession>A0ABN6ILX9</accession>
<sequence>MEIDDDALQRELERITKEHDRTIEIPDGLTEDEAVASAIEQYKEMTGMELAEEDVRAEVRRKMAGRDTT</sequence>
<dbReference type="Proteomes" id="UP000826012">
    <property type="component" value="Chromosome"/>
</dbReference>
<dbReference type="RefSeq" id="WP_221043268.1">
    <property type="nucleotide sequence ID" value="NZ_AP024828.1"/>
</dbReference>
<evidence type="ECO:0000313" key="2">
    <source>
        <dbReference type="Proteomes" id="UP000826012"/>
    </source>
</evidence>
<organism evidence="1 2">
    <name type="scientific">Mycobacterium senriense</name>
    <dbReference type="NCBI Taxonomy" id="2775496"/>
    <lineage>
        <taxon>Bacteria</taxon>
        <taxon>Bacillati</taxon>
        <taxon>Actinomycetota</taxon>
        <taxon>Actinomycetes</taxon>
        <taxon>Mycobacteriales</taxon>
        <taxon>Mycobacteriaceae</taxon>
        <taxon>Mycobacterium</taxon>
        <taxon>Mycobacterium avium complex (MAC)</taxon>
    </lineage>
</organism>
<dbReference type="EMBL" id="AP024828">
    <property type="protein sequence ID" value="BCZ24859.1"/>
    <property type="molecule type" value="Genomic_DNA"/>
</dbReference>
<name>A0ABN6ILX9_9MYCO</name>
<reference evidence="1 2" key="1">
    <citation type="submission" date="2021-07" db="EMBL/GenBank/DDBJ databases">
        <title>Complete genome sequence of nontuberculous Mycobacterium sp. TY59.</title>
        <authorList>
            <person name="Fukushima K."/>
        </authorList>
    </citation>
    <scope>NUCLEOTIDE SEQUENCE [LARGE SCALE GENOMIC DNA]</scope>
    <source>
        <strain evidence="1 2">TY59</strain>
    </source>
</reference>